<name>A0A1F7U9D1_9BACT</name>
<reference evidence="1 2" key="1">
    <citation type="journal article" date="2016" name="Nat. Commun.">
        <title>Thousands of microbial genomes shed light on interconnected biogeochemical processes in an aquifer system.</title>
        <authorList>
            <person name="Anantharaman K."/>
            <person name="Brown C.T."/>
            <person name="Hug L.A."/>
            <person name="Sharon I."/>
            <person name="Castelle C.J."/>
            <person name="Probst A.J."/>
            <person name="Thomas B.C."/>
            <person name="Singh A."/>
            <person name="Wilkins M.J."/>
            <person name="Karaoz U."/>
            <person name="Brodie E.L."/>
            <person name="Williams K.H."/>
            <person name="Hubbard S.S."/>
            <person name="Banfield J.F."/>
        </authorList>
    </citation>
    <scope>NUCLEOTIDE SEQUENCE [LARGE SCALE GENOMIC DNA]</scope>
</reference>
<dbReference type="AlphaFoldDB" id="A0A1F7U9D1"/>
<proteinExistence type="predicted"/>
<dbReference type="Proteomes" id="UP000177088">
    <property type="component" value="Unassembled WGS sequence"/>
</dbReference>
<comment type="caution">
    <text evidence="1">The sequence shown here is derived from an EMBL/GenBank/DDBJ whole genome shotgun (WGS) entry which is preliminary data.</text>
</comment>
<accession>A0A1F7U9D1</accession>
<evidence type="ECO:0000313" key="2">
    <source>
        <dbReference type="Proteomes" id="UP000177088"/>
    </source>
</evidence>
<dbReference type="EMBL" id="MGEA01000007">
    <property type="protein sequence ID" value="OGL74882.1"/>
    <property type="molecule type" value="Genomic_DNA"/>
</dbReference>
<gene>
    <name evidence="1" type="ORF">A3C96_04370</name>
</gene>
<organism evidence="1 2">
    <name type="scientific">Candidatus Uhrbacteria bacterium RIFCSPHIGHO2_02_FULL_60_10</name>
    <dbReference type="NCBI Taxonomy" id="1802392"/>
    <lineage>
        <taxon>Bacteria</taxon>
        <taxon>Candidatus Uhriibacteriota</taxon>
    </lineage>
</organism>
<evidence type="ECO:0000313" key="1">
    <source>
        <dbReference type="EMBL" id="OGL74882.1"/>
    </source>
</evidence>
<protein>
    <submittedName>
        <fullName evidence="1">Uncharacterized protein</fullName>
    </submittedName>
</protein>
<sequence>MTETAAMLVRGLMVDRTCLLDDTGKQRLKTFVSSQPLVALMDCLLATTAGPGGDAIAVWNTLFRDFLTGTDEFLLLLEKRLPGATEILRATGARPEELLPTAEKLGLNDIVPLIRQFCR</sequence>